<evidence type="ECO:0000256" key="1">
    <source>
        <dbReference type="ARBA" id="ARBA00022540"/>
    </source>
</evidence>
<dbReference type="GO" id="GO:0003743">
    <property type="term" value="F:translation initiation factor activity"/>
    <property type="evidence" value="ECO:0007669"/>
    <property type="project" value="UniProtKB-KW"/>
</dbReference>
<evidence type="ECO:0000313" key="3">
    <source>
        <dbReference type="EMBL" id="RLG70245.1"/>
    </source>
</evidence>
<protein>
    <submittedName>
        <fullName evidence="3">Translation initiation factor IF-6</fullName>
    </submittedName>
</protein>
<keyword evidence="2" id="KW-0648">Protein biosynthesis</keyword>
<dbReference type="GO" id="GO:0042256">
    <property type="term" value="P:cytosolic ribosome assembly"/>
    <property type="evidence" value="ECO:0007669"/>
    <property type="project" value="InterPro"/>
</dbReference>
<proteinExistence type="predicted"/>
<evidence type="ECO:0000256" key="2">
    <source>
        <dbReference type="ARBA" id="ARBA00022917"/>
    </source>
</evidence>
<dbReference type="Proteomes" id="UP000277633">
    <property type="component" value="Unassembled WGS sequence"/>
</dbReference>
<sequence length="218" mass="23839">MRIDKGTLCSSPFIGVFSVVTEELALMPFSILPKEERKLSDFFGVEIIKTKLAESSLIGVMCAGIKKRFVVSELVLDSEIKKLEEIGVKVKRIAGVTAIGNLIKVNENGGIASRVLNNKQIMEIEKFLGIKLHVMQVASLDIVGSAVVASNRGFLVHPDVTKDEFKLLKEAFKVDGRPTTLNYGDKFVGNNAVANTNAILVGDKTTAFELIRVQDVFL</sequence>
<dbReference type="SMART" id="SM00654">
    <property type="entry name" value="eIF6"/>
    <property type="match status" value="1"/>
</dbReference>
<dbReference type="SUPFAM" id="SSF55909">
    <property type="entry name" value="Pentein"/>
    <property type="match status" value="1"/>
</dbReference>
<gene>
    <name evidence="3" type="ORF">DRO07_00655</name>
</gene>
<dbReference type="Pfam" id="PF01912">
    <property type="entry name" value="eIF-6"/>
    <property type="match status" value="1"/>
</dbReference>
<dbReference type="Gene3D" id="3.75.10.10">
    <property type="entry name" value="L-arginine/glycine Amidinotransferase, Chain A"/>
    <property type="match status" value="1"/>
</dbReference>
<comment type="caution">
    <text evidence="3">The sequence shown here is derived from an EMBL/GenBank/DDBJ whole genome shotgun (WGS) entry which is preliminary data.</text>
</comment>
<accession>A0A497JGW7</accession>
<keyword evidence="1 3" id="KW-0396">Initiation factor</keyword>
<dbReference type="InterPro" id="IPR002769">
    <property type="entry name" value="eIF6"/>
</dbReference>
<dbReference type="GO" id="GO:0043022">
    <property type="term" value="F:ribosome binding"/>
    <property type="evidence" value="ECO:0007669"/>
    <property type="project" value="InterPro"/>
</dbReference>
<organism evidence="3 4">
    <name type="scientific">Candidatus Iainarchaeum sp</name>
    <dbReference type="NCBI Taxonomy" id="3101447"/>
    <lineage>
        <taxon>Archaea</taxon>
        <taxon>Candidatus Iainarchaeota</taxon>
        <taxon>Candidatus Iainarchaeia</taxon>
        <taxon>Candidatus Iainarchaeales</taxon>
        <taxon>Candidatus Iainarchaeaceae</taxon>
        <taxon>Candidatus Iainarchaeum</taxon>
    </lineage>
</organism>
<dbReference type="AlphaFoldDB" id="A0A497JGW7"/>
<evidence type="ECO:0000313" key="4">
    <source>
        <dbReference type="Proteomes" id="UP000277633"/>
    </source>
</evidence>
<dbReference type="PANTHER" id="PTHR10784">
    <property type="entry name" value="TRANSLATION INITIATION FACTOR 6"/>
    <property type="match status" value="1"/>
</dbReference>
<name>A0A497JGW7_9ARCH</name>
<dbReference type="EMBL" id="QMWO01000013">
    <property type="protein sequence ID" value="RLG70245.1"/>
    <property type="molecule type" value="Genomic_DNA"/>
</dbReference>
<reference evidence="3 4" key="1">
    <citation type="submission" date="2018-06" db="EMBL/GenBank/DDBJ databases">
        <title>Extensive metabolic versatility and redundancy in microbially diverse, dynamic hydrothermal sediments.</title>
        <authorList>
            <person name="Dombrowski N."/>
            <person name="Teske A."/>
            <person name="Baker B.J."/>
        </authorList>
    </citation>
    <scope>NUCLEOTIDE SEQUENCE [LARGE SCALE GENOMIC DNA]</scope>
    <source>
        <strain evidence="3">B9_G13</strain>
    </source>
</reference>
<dbReference type="NCBIfam" id="TIGR00323">
    <property type="entry name" value="eIF-6"/>
    <property type="match status" value="1"/>
</dbReference>